<dbReference type="AlphaFoldDB" id="A0A7X6DKE9"/>
<protein>
    <submittedName>
        <fullName evidence="2">Uncharacterized protein</fullName>
    </submittedName>
</protein>
<accession>A0A7X6DKE9</accession>
<reference evidence="2 3" key="1">
    <citation type="journal article" date="2020" name="Nature">
        <title>Bacterial chemolithoautotrophy via manganese oxidation.</title>
        <authorList>
            <person name="Yu H."/>
            <person name="Leadbetter J.R."/>
        </authorList>
    </citation>
    <scope>NUCLEOTIDE SEQUENCE [LARGE SCALE GENOMIC DNA]</scope>
    <source>
        <strain evidence="2 3">RBP-1</strain>
    </source>
</reference>
<dbReference type="Proteomes" id="UP000521868">
    <property type="component" value="Unassembled WGS sequence"/>
</dbReference>
<gene>
    <name evidence="2" type="ORF">RAMLITH_22740</name>
</gene>
<proteinExistence type="predicted"/>
<feature type="region of interest" description="Disordered" evidence="1">
    <location>
        <begin position="1"/>
        <end position="21"/>
    </location>
</feature>
<keyword evidence="3" id="KW-1185">Reference proteome</keyword>
<dbReference type="RefSeq" id="WP_168109768.1">
    <property type="nucleotide sequence ID" value="NZ_VTOX01000011.1"/>
</dbReference>
<evidence type="ECO:0000313" key="3">
    <source>
        <dbReference type="Proteomes" id="UP000521868"/>
    </source>
</evidence>
<sequence length="110" mass="11448">MSGGGGGGYSRGGREQYTPPQCEDISFDAQLTSPNPALVPGLRVAEVLDVSVATTGGRRVVQVTKGGQLLGGLVGPDASRIRDCMDNGHQYKATVLNVNSGQVLVRVEHV</sequence>
<organism evidence="2 3">
    <name type="scientific">Ramlibacter lithotrophicus</name>
    <dbReference type="NCBI Taxonomy" id="2606681"/>
    <lineage>
        <taxon>Bacteria</taxon>
        <taxon>Pseudomonadati</taxon>
        <taxon>Pseudomonadota</taxon>
        <taxon>Betaproteobacteria</taxon>
        <taxon>Burkholderiales</taxon>
        <taxon>Comamonadaceae</taxon>
        <taxon>Ramlibacter</taxon>
    </lineage>
</organism>
<feature type="compositionally biased region" description="Gly residues" evidence="1">
    <location>
        <begin position="1"/>
        <end position="11"/>
    </location>
</feature>
<evidence type="ECO:0000313" key="2">
    <source>
        <dbReference type="EMBL" id="NKE68643.1"/>
    </source>
</evidence>
<comment type="caution">
    <text evidence="2">The sequence shown here is derived from an EMBL/GenBank/DDBJ whole genome shotgun (WGS) entry which is preliminary data.</text>
</comment>
<name>A0A7X6DKE9_9BURK</name>
<dbReference type="EMBL" id="VTOX01000011">
    <property type="protein sequence ID" value="NKE68643.1"/>
    <property type="molecule type" value="Genomic_DNA"/>
</dbReference>
<evidence type="ECO:0000256" key="1">
    <source>
        <dbReference type="SAM" id="MobiDB-lite"/>
    </source>
</evidence>